<gene>
    <name evidence="1" type="ORF">METZ01_LOCUS491860</name>
</gene>
<proteinExistence type="predicted"/>
<feature type="non-terminal residue" evidence="1">
    <location>
        <position position="237"/>
    </location>
</feature>
<dbReference type="InterPro" id="IPR012334">
    <property type="entry name" value="Pectin_lyas_fold"/>
</dbReference>
<name>A0A383D381_9ZZZZ</name>
<dbReference type="Gene3D" id="2.160.20.10">
    <property type="entry name" value="Single-stranded right-handed beta-helix, Pectin lyase-like"/>
    <property type="match status" value="1"/>
</dbReference>
<dbReference type="EMBL" id="UINC01213984">
    <property type="protein sequence ID" value="SVE39006.1"/>
    <property type="molecule type" value="Genomic_DNA"/>
</dbReference>
<reference evidence="1" key="1">
    <citation type="submission" date="2018-05" db="EMBL/GenBank/DDBJ databases">
        <authorList>
            <person name="Lanie J.A."/>
            <person name="Ng W.-L."/>
            <person name="Kazmierczak K.M."/>
            <person name="Andrzejewski T.M."/>
            <person name="Davidsen T.M."/>
            <person name="Wayne K.J."/>
            <person name="Tettelin H."/>
            <person name="Glass J.I."/>
            <person name="Rusch D."/>
            <person name="Podicherti R."/>
            <person name="Tsui H.-C.T."/>
            <person name="Winkler M.E."/>
        </authorList>
    </citation>
    <scope>NUCLEOTIDE SEQUENCE</scope>
</reference>
<accession>A0A383D381</accession>
<evidence type="ECO:0000313" key="1">
    <source>
        <dbReference type="EMBL" id="SVE39006.1"/>
    </source>
</evidence>
<protein>
    <submittedName>
        <fullName evidence="1">Uncharacterized protein</fullName>
    </submittedName>
</protein>
<sequence length="237" mass="24118">LEKNGVIYLTGGDEGLVSVSGSLDATGLNAGETGGVVHVLGNRVGLYDYALIDVSGDAGGGLILVGGDYQGLGSIPTAVENYVGQNVSIFADAITGGHGGRTIFWADRRTEFFGNVRTRGGRLFGDGGFVEVSGKEELYFDGNVDTTAANGKSGTLLLDPDNITVQSGSGTASASGASSFTTYQNILEAVSSTTNIDLVATDSITLNNSLSFAQTDGQSVTFSATTGSITQSSSDTI</sequence>
<organism evidence="1">
    <name type="scientific">marine metagenome</name>
    <dbReference type="NCBI Taxonomy" id="408172"/>
    <lineage>
        <taxon>unclassified sequences</taxon>
        <taxon>metagenomes</taxon>
        <taxon>ecological metagenomes</taxon>
    </lineage>
</organism>
<feature type="non-terminal residue" evidence="1">
    <location>
        <position position="1"/>
    </location>
</feature>
<dbReference type="AlphaFoldDB" id="A0A383D381"/>